<evidence type="ECO:0000313" key="7">
    <source>
        <dbReference type="Proteomes" id="UP000006304"/>
    </source>
</evidence>
<organism evidence="6 7">
    <name type="scientific">Nocardia brasiliensis (strain ATCC 700358 / HUJEG-1)</name>
    <dbReference type="NCBI Taxonomy" id="1133849"/>
    <lineage>
        <taxon>Bacteria</taxon>
        <taxon>Bacillati</taxon>
        <taxon>Actinomycetota</taxon>
        <taxon>Actinomycetes</taxon>
        <taxon>Mycobacteriales</taxon>
        <taxon>Nocardiaceae</taxon>
        <taxon>Nocardia</taxon>
    </lineage>
</organism>
<dbReference type="EMBL" id="CP003876">
    <property type="protein sequence ID" value="AFU04096.1"/>
    <property type="molecule type" value="Genomic_DNA"/>
</dbReference>
<evidence type="ECO:0000256" key="5">
    <source>
        <dbReference type="ARBA" id="ARBA00023033"/>
    </source>
</evidence>
<reference evidence="6 7" key="1">
    <citation type="journal article" date="2012" name="J. Bacteriol.">
        <title>Complete genome sequence of Nocardia brasiliensis HUJEG-1.</title>
        <authorList>
            <person name="Vera-Cabrera L."/>
            <person name="Ortiz-Lopez R."/>
            <person name="Elizondo-Gonzalez R."/>
            <person name="Perez-Maya A.A."/>
            <person name="Ocampo-Candiani J."/>
        </authorList>
    </citation>
    <scope>NUCLEOTIDE SEQUENCE [LARGE SCALE GENOMIC DNA]</scope>
    <source>
        <strain evidence="7">ATCC 700358</strain>
    </source>
</reference>
<keyword evidence="2" id="KW-0285">Flavoprotein</keyword>
<dbReference type="KEGG" id="nbr:O3I_030735"/>
<dbReference type="STRING" id="1133849.O3I_030735"/>
<dbReference type="PANTHER" id="PTHR42747">
    <property type="entry name" value="NITRONATE MONOOXYGENASE-RELATED"/>
    <property type="match status" value="1"/>
</dbReference>
<dbReference type="HOGENOM" id="CLU_038732_3_0_11"/>
<evidence type="ECO:0000313" key="6">
    <source>
        <dbReference type="EMBL" id="AFU04096.1"/>
    </source>
</evidence>
<comment type="similarity">
    <text evidence="1">Belongs to the nitronate monooxygenase family. NMO class I subfamily.</text>
</comment>
<gene>
    <name evidence="6" type="ORF">O3I_030735</name>
</gene>
<keyword evidence="3" id="KW-0288">FMN</keyword>
<dbReference type="GO" id="GO:0018580">
    <property type="term" value="F:nitronate monooxygenase activity"/>
    <property type="evidence" value="ECO:0007669"/>
    <property type="project" value="InterPro"/>
</dbReference>
<dbReference type="PANTHER" id="PTHR42747:SF4">
    <property type="entry name" value="BLR1330 PROTEIN"/>
    <property type="match status" value="1"/>
</dbReference>
<dbReference type="InterPro" id="IPR004136">
    <property type="entry name" value="NMO"/>
</dbReference>
<dbReference type="Proteomes" id="UP000006304">
    <property type="component" value="Chromosome"/>
</dbReference>
<dbReference type="Pfam" id="PF03060">
    <property type="entry name" value="NMO"/>
    <property type="match status" value="1"/>
</dbReference>
<keyword evidence="4" id="KW-0560">Oxidoreductase</keyword>
<dbReference type="RefSeq" id="WP_014986951.1">
    <property type="nucleotide sequence ID" value="NC_018681.1"/>
</dbReference>
<dbReference type="SUPFAM" id="SSF51412">
    <property type="entry name" value="Inosine monophosphate dehydrogenase (IMPDH)"/>
    <property type="match status" value="1"/>
</dbReference>
<dbReference type="eggNOG" id="COG2070">
    <property type="taxonomic scope" value="Bacteria"/>
</dbReference>
<evidence type="ECO:0000256" key="4">
    <source>
        <dbReference type="ARBA" id="ARBA00023002"/>
    </source>
</evidence>
<proteinExistence type="inferred from homology"/>
<evidence type="ECO:0000256" key="2">
    <source>
        <dbReference type="ARBA" id="ARBA00022630"/>
    </source>
</evidence>
<evidence type="ECO:0000256" key="1">
    <source>
        <dbReference type="ARBA" id="ARBA00009881"/>
    </source>
</evidence>
<dbReference type="Gene3D" id="3.20.20.70">
    <property type="entry name" value="Aldolase class I"/>
    <property type="match status" value="1"/>
</dbReference>
<keyword evidence="7" id="KW-1185">Reference proteome</keyword>
<protein>
    <submittedName>
        <fullName evidence="6">Uncharacterized protein</fullName>
    </submittedName>
</protein>
<dbReference type="InterPro" id="IPR013785">
    <property type="entry name" value="Aldolase_TIM"/>
</dbReference>
<sequence>MSTFDRIRRRLRLPIIAAPMFLVSGPELVLAACRAGVIGAFPTANARTSAQLGEWLGQIRAGLGPTDAPVAANLIVHKSNPRLADDLAVLQELPTDLAITSVGSPAPVIDALRLTRTLVFADVASLRHARRAVEAGADGLILLTAGAGGQTGWANPFAFVRAVREFYAGPVVLAGGIADGVALRAALTLGADLAYLGTKFLATTESLAPAAHKQMVAATTLDDVVCTSALTGLPTSMLRPSLDAAGLEFDRHTGAADIGTLLAQANGAKAWRDLYSGGHSVSGVHAVCSVAEVVERTAREFHDQ</sequence>
<evidence type="ECO:0000256" key="3">
    <source>
        <dbReference type="ARBA" id="ARBA00022643"/>
    </source>
</evidence>
<dbReference type="CDD" id="cd04730">
    <property type="entry name" value="NPD_like"/>
    <property type="match status" value="1"/>
</dbReference>
<accession>K0F9G5</accession>
<dbReference type="AlphaFoldDB" id="K0F9G5"/>
<name>K0F9G5_NOCB7</name>
<keyword evidence="5" id="KW-0503">Monooxygenase</keyword>